<dbReference type="EMBL" id="WVTA01000004">
    <property type="protein sequence ID" value="KAK3214117.1"/>
    <property type="molecule type" value="Genomic_DNA"/>
</dbReference>
<comment type="caution">
    <text evidence="1">The sequence shown here is derived from an EMBL/GenBank/DDBJ whole genome shotgun (WGS) entry which is preliminary data.</text>
</comment>
<name>A0AAN6RJK6_9PLEO</name>
<evidence type="ECO:0000313" key="2">
    <source>
        <dbReference type="Proteomes" id="UP001280581"/>
    </source>
</evidence>
<protein>
    <submittedName>
        <fullName evidence="1">Uncharacterized protein</fullName>
    </submittedName>
</protein>
<dbReference type="Proteomes" id="UP001280581">
    <property type="component" value="Unassembled WGS sequence"/>
</dbReference>
<sequence length="101" mass="11392">MFDPSMTTPSNKFGFAVVRSESSIRAPFVILCVFHSMKEAHEYIEKFANDFTNITKLPPGDLRDLNATVPDWWKAYHLFAFGAAVGEVYIERVKLEGTCGD</sequence>
<evidence type="ECO:0000313" key="1">
    <source>
        <dbReference type="EMBL" id="KAK3214117.1"/>
    </source>
</evidence>
<keyword evidence="2" id="KW-1185">Reference proteome</keyword>
<proteinExistence type="predicted"/>
<organism evidence="1 2">
    <name type="scientific">Pseudopithomyces chartarum</name>
    <dbReference type="NCBI Taxonomy" id="1892770"/>
    <lineage>
        <taxon>Eukaryota</taxon>
        <taxon>Fungi</taxon>
        <taxon>Dikarya</taxon>
        <taxon>Ascomycota</taxon>
        <taxon>Pezizomycotina</taxon>
        <taxon>Dothideomycetes</taxon>
        <taxon>Pleosporomycetidae</taxon>
        <taxon>Pleosporales</taxon>
        <taxon>Massarineae</taxon>
        <taxon>Didymosphaeriaceae</taxon>
        <taxon>Pseudopithomyces</taxon>
    </lineage>
</organism>
<dbReference type="AlphaFoldDB" id="A0AAN6RJK6"/>
<accession>A0AAN6RJK6</accession>
<reference evidence="1 2" key="1">
    <citation type="submission" date="2021-02" db="EMBL/GenBank/DDBJ databases">
        <title>Genome assembly of Pseudopithomyces chartarum.</title>
        <authorList>
            <person name="Jauregui R."/>
            <person name="Singh J."/>
            <person name="Voisey C."/>
        </authorList>
    </citation>
    <scope>NUCLEOTIDE SEQUENCE [LARGE SCALE GENOMIC DNA]</scope>
    <source>
        <strain evidence="1 2">AGR01</strain>
    </source>
</reference>
<gene>
    <name evidence="1" type="ORF">GRF29_28g2076570</name>
</gene>